<dbReference type="RefSeq" id="WP_343827850.1">
    <property type="nucleotide sequence ID" value="NZ_BAAACI010000008.1"/>
</dbReference>
<dbReference type="EMBL" id="BAAACI010000008">
    <property type="protein sequence ID" value="GAA0778389.1"/>
    <property type="molecule type" value="Genomic_DNA"/>
</dbReference>
<reference evidence="1 2" key="1">
    <citation type="journal article" date="2019" name="Int. J. Syst. Evol. Microbiol.">
        <title>The Global Catalogue of Microorganisms (GCM) 10K type strain sequencing project: providing services to taxonomists for standard genome sequencing and annotation.</title>
        <authorList>
            <consortium name="The Broad Institute Genomics Platform"/>
            <consortium name="The Broad Institute Genome Sequencing Center for Infectious Disease"/>
            <person name="Wu L."/>
            <person name="Ma J."/>
        </authorList>
    </citation>
    <scope>NUCLEOTIDE SEQUENCE [LARGE SCALE GENOMIC DNA]</scope>
    <source>
        <strain evidence="1 2">JCM 1417</strain>
    </source>
</reference>
<evidence type="ECO:0000313" key="1">
    <source>
        <dbReference type="EMBL" id="GAA0778389.1"/>
    </source>
</evidence>
<accession>A0ABN1KXQ9</accession>
<sequence>MQEDFGYMIIDNQEAFKILKSYEGKWIYVKSTVNFFWKDKEQHNRFGMYSKLKVQTFQNLSDVIYLYGDEDRDRVLIGKNDILQSEKSYGQEGVNLKILIGNDNSMIWLYFLEDFISDTVRSRSNSVKTIMEQTTTNLVITEGKTDWKHLKRALNRLNNKNMFCEGNFKFLEYNDTEMGNTELMSLCKQLSKIPNEYKIICVFDADVPSILNKISTEGANYKDWGNNVFSFVIPVPKHRKNTPQISIEHYYTDEELQTEDINGRRLYMGKEFSNMSGIHCKKDRFCVNKNKCGEKSISILDSEIYLLNDEHKNIALSKNDFADNILNEIAPFDNINYENFKSVFEIIDEIISVKSSDSESGKTYRDQIMEWGKSLKNKGCKIIYQEEDILSIVVKDDKDKITKLKNNPTITIVNYISEYNIILICVYPSNGDENDGVIIPIQLGNKLEEDILRRISLGSGQVELFSISDDLQEISAKVILRDEMGRMALKMELEKAGLLK</sequence>
<proteinExistence type="predicted"/>
<organism evidence="1 2">
    <name type="scientific">Clostridium subterminale</name>
    <dbReference type="NCBI Taxonomy" id="1550"/>
    <lineage>
        <taxon>Bacteria</taxon>
        <taxon>Bacillati</taxon>
        <taxon>Bacillota</taxon>
        <taxon>Clostridia</taxon>
        <taxon>Eubacteriales</taxon>
        <taxon>Clostridiaceae</taxon>
        <taxon>Clostridium</taxon>
    </lineage>
</organism>
<gene>
    <name evidence="1" type="ORF">GCM10008908_35250</name>
</gene>
<dbReference type="Proteomes" id="UP001501047">
    <property type="component" value="Unassembled WGS sequence"/>
</dbReference>
<protein>
    <recommendedName>
        <fullName evidence="3">DUF4435 domain-containing protein</fullName>
    </recommendedName>
</protein>
<evidence type="ECO:0000313" key="2">
    <source>
        <dbReference type="Proteomes" id="UP001501047"/>
    </source>
</evidence>
<comment type="caution">
    <text evidence="1">The sequence shown here is derived from an EMBL/GenBank/DDBJ whole genome shotgun (WGS) entry which is preliminary data.</text>
</comment>
<evidence type="ECO:0008006" key="3">
    <source>
        <dbReference type="Google" id="ProtNLM"/>
    </source>
</evidence>
<name>A0ABN1KXQ9_CLOSU</name>
<keyword evidence="2" id="KW-1185">Reference proteome</keyword>